<comment type="caution">
    <text evidence="9">Lacks conserved residue(s) required for the propagation of feature annotation.</text>
</comment>
<dbReference type="RefSeq" id="WP_373656535.1">
    <property type="nucleotide sequence ID" value="NZ_JBGUAW010000008.1"/>
</dbReference>
<evidence type="ECO:0000256" key="5">
    <source>
        <dbReference type="ARBA" id="ARBA00023002"/>
    </source>
</evidence>
<feature type="binding site" evidence="9">
    <location>
        <position position="223"/>
    </location>
    <ligand>
        <name>1-deoxy-D-xylulose 5-phosphate</name>
        <dbReference type="ChEBI" id="CHEBI:57792"/>
    </ligand>
</feature>
<feature type="binding site" evidence="9">
    <location>
        <position position="10"/>
    </location>
    <ligand>
        <name>NADPH</name>
        <dbReference type="ChEBI" id="CHEBI:57783"/>
    </ligand>
</feature>
<dbReference type="PANTHER" id="PTHR30525:SF0">
    <property type="entry name" value="1-DEOXY-D-XYLULOSE 5-PHOSPHATE REDUCTOISOMERASE, CHLOROPLASTIC"/>
    <property type="match status" value="1"/>
</dbReference>
<keyword evidence="4 9" id="KW-0521">NADP</keyword>
<comment type="function">
    <text evidence="9">Catalyzes the NADPH-dependent rearrangement and reduction of 1-deoxy-D-xylulose-5-phosphate (DXP) to 2-C-methyl-D-erythritol 4-phosphate (MEP).</text>
</comment>
<comment type="pathway">
    <text evidence="1 9">Isoprenoid biosynthesis; isopentenyl diphosphate biosynthesis via DXP pathway; isopentenyl diphosphate from 1-deoxy-D-xylulose 5-phosphate: step 1/6.</text>
</comment>
<feature type="binding site" evidence="9">
    <location>
        <position position="151"/>
    </location>
    <ligand>
        <name>Mn(2+)</name>
        <dbReference type="ChEBI" id="CHEBI:29035"/>
    </ligand>
</feature>
<comment type="caution">
    <text evidence="13">The sequence shown here is derived from an EMBL/GenBank/DDBJ whole genome shotgun (WGS) entry which is preliminary data.</text>
</comment>
<dbReference type="PIRSF" id="PIRSF006205">
    <property type="entry name" value="Dxp_reductismrs"/>
    <property type="match status" value="1"/>
</dbReference>
<dbReference type="Gene3D" id="3.40.50.720">
    <property type="entry name" value="NAD(P)-binding Rossmann-like Domain"/>
    <property type="match status" value="1"/>
</dbReference>
<dbReference type="SUPFAM" id="SSF51735">
    <property type="entry name" value="NAD(P)-binding Rossmann-fold domains"/>
    <property type="match status" value="1"/>
</dbReference>
<organism evidence="13 14">
    <name type="scientific">Thiohalorhabdus methylotrophus</name>
    <dbReference type="NCBI Taxonomy" id="3242694"/>
    <lineage>
        <taxon>Bacteria</taxon>
        <taxon>Pseudomonadati</taxon>
        <taxon>Pseudomonadota</taxon>
        <taxon>Gammaproteobacteria</taxon>
        <taxon>Thiohalorhabdales</taxon>
        <taxon>Thiohalorhabdaceae</taxon>
        <taxon>Thiohalorhabdus</taxon>
    </lineage>
</organism>
<evidence type="ECO:0000256" key="4">
    <source>
        <dbReference type="ARBA" id="ARBA00022857"/>
    </source>
</evidence>
<dbReference type="Pfam" id="PF02670">
    <property type="entry name" value="DXP_reductoisom"/>
    <property type="match status" value="1"/>
</dbReference>
<evidence type="ECO:0000259" key="10">
    <source>
        <dbReference type="Pfam" id="PF02670"/>
    </source>
</evidence>
<evidence type="ECO:0000256" key="6">
    <source>
        <dbReference type="ARBA" id="ARBA00023211"/>
    </source>
</evidence>
<dbReference type="GO" id="GO:0030604">
    <property type="term" value="F:1-deoxy-D-xylulose-5-phosphate reductoisomerase activity"/>
    <property type="evidence" value="ECO:0007669"/>
    <property type="project" value="UniProtKB-EC"/>
</dbReference>
<dbReference type="InterPro" id="IPR036291">
    <property type="entry name" value="NAD(P)-bd_dom_sf"/>
</dbReference>
<feature type="binding site" evidence="9">
    <location>
        <position position="214"/>
    </location>
    <ligand>
        <name>1-deoxy-D-xylulose 5-phosphate</name>
        <dbReference type="ChEBI" id="CHEBI:57792"/>
    </ligand>
</feature>
<feature type="binding site" evidence="9">
    <location>
        <position position="201"/>
    </location>
    <ligand>
        <name>1-deoxy-D-xylulose 5-phosphate</name>
        <dbReference type="ChEBI" id="CHEBI:57792"/>
    </ligand>
</feature>
<feature type="domain" description="1-deoxy-D-xylulose 5-phosphate reductoisomerase C-terminal" evidence="11">
    <location>
        <begin position="147"/>
        <end position="231"/>
    </location>
</feature>
<feature type="binding site" evidence="9">
    <location>
        <position position="207"/>
    </location>
    <ligand>
        <name>NADPH</name>
        <dbReference type="ChEBI" id="CHEBI:57783"/>
    </ligand>
</feature>
<evidence type="ECO:0000313" key="13">
    <source>
        <dbReference type="EMBL" id="MFA9461759.1"/>
    </source>
</evidence>
<feature type="binding site" evidence="9">
    <location>
        <position position="11"/>
    </location>
    <ligand>
        <name>NADPH</name>
        <dbReference type="ChEBI" id="CHEBI:57783"/>
    </ligand>
</feature>
<protein>
    <recommendedName>
        <fullName evidence="9">1-deoxy-D-xylulose 5-phosphate reductoisomerase</fullName>
        <shortName evidence="9">DXP reductoisomerase</shortName>
        <ecNumber evidence="9">1.1.1.267</ecNumber>
    </recommendedName>
    <alternativeName>
        <fullName evidence="9">1-deoxyxylulose-5-phosphate reductoisomerase</fullName>
    </alternativeName>
    <alternativeName>
        <fullName evidence="9">2-C-methyl-D-erythritol 4-phosphate synthase</fullName>
    </alternativeName>
</protein>
<feature type="binding site" evidence="9">
    <location>
        <position position="219"/>
    </location>
    <ligand>
        <name>1-deoxy-D-xylulose 5-phosphate</name>
        <dbReference type="ChEBI" id="CHEBI:57792"/>
    </ligand>
</feature>
<dbReference type="NCBIfam" id="TIGR00243">
    <property type="entry name" value="Dxr"/>
    <property type="match status" value="1"/>
</dbReference>
<keyword evidence="7 9" id="KW-0414">Isoprene biosynthesis</keyword>
<dbReference type="InterPro" id="IPR036169">
    <property type="entry name" value="DXPR_C_sf"/>
</dbReference>
<dbReference type="Pfam" id="PF08436">
    <property type="entry name" value="DXP_redisom_C"/>
    <property type="match status" value="1"/>
</dbReference>
<dbReference type="InterPro" id="IPR026877">
    <property type="entry name" value="DXPR_C"/>
</dbReference>
<feature type="binding site" evidence="9">
    <location>
        <position position="37"/>
    </location>
    <ligand>
        <name>NADPH</name>
        <dbReference type="ChEBI" id="CHEBI:57783"/>
    </ligand>
</feature>
<dbReference type="InterPro" id="IPR013644">
    <property type="entry name" value="DXP_reductoisomerase_C"/>
</dbReference>
<feature type="binding site" evidence="9">
    <location>
        <position position="126"/>
    </location>
    <ligand>
        <name>1-deoxy-D-xylulose 5-phosphate</name>
        <dbReference type="ChEBI" id="CHEBI:57792"/>
    </ligand>
</feature>
<feature type="binding site" evidence="9">
    <location>
        <position position="153"/>
    </location>
    <ligand>
        <name>1-deoxy-D-xylulose 5-phosphate</name>
        <dbReference type="ChEBI" id="CHEBI:57792"/>
    </ligand>
</feature>
<comment type="similarity">
    <text evidence="2 9">Belongs to the DXR family.</text>
</comment>
<dbReference type="NCBIfam" id="NF009114">
    <property type="entry name" value="PRK12464.1"/>
    <property type="match status" value="1"/>
</dbReference>
<feature type="binding site" evidence="9">
    <location>
        <position position="12"/>
    </location>
    <ligand>
        <name>NADPH</name>
        <dbReference type="ChEBI" id="CHEBI:57783"/>
    </ligand>
</feature>
<dbReference type="InterPro" id="IPR013512">
    <property type="entry name" value="DXP_reductoisomerase_N"/>
</dbReference>
<feature type="binding site" evidence="9">
    <location>
        <position position="125"/>
    </location>
    <ligand>
        <name>NADPH</name>
        <dbReference type="ChEBI" id="CHEBI:57783"/>
    </ligand>
</feature>
<comment type="catalytic activity">
    <reaction evidence="8">
        <text>2-C-methyl-D-erythritol 4-phosphate + NADP(+) = 1-deoxy-D-xylulose 5-phosphate + NADPH + H(+)</text>
        <dbReference type="Rhea" id="RHEA:13717"/>
        <dbReference type="ChEBI" id="CHEBI:15378"/>
        <dbReference type="ChEBI" id="CHEBI:57783"/>
        <dbReference type="ChEBI" id="CHEBI:57792"/>
        <dbReference type="ChEBI" id="CHEBI:58262"/>
        <dbReference type="ChEBI" id="CHEBI:58349"/>
        <dbReference type="EC" id="1.1.1.267"/>
    </reaction>
    <physiologicalReaction direction="right-to-left" evidence="8">
        <dbReference type="Rhea" id="RHEA:13719"/>
    </physiologicalReaction>
</comment>
<evidence type="ECO:0000256" key="7">
    <source>
        <dbReference type="ARBA" id="ARBA00023229"/>
    </source>
</evidence>
<name>A0ABV4TWP5_9GAMM</name>
<feature type="binding site" evidence="9">
    <location>
        <position position="152"/>
    </location>
    <ligand>
        <name>1-deoxy-D-xylulose 5-phosphate</name>
        <dbReference type="ChEBI" id="CHEBI:57792"/>
    </ligand>
</feature>
<proteinExistence type="inferred from homology"/>
<evidence type="ECO:0000259" key="12">
    <source>
        <dbReference type="Pfam" id="PF13288"/>
    </source>
</evidence>
<keyword evidence="6 9" id="KW-0464">Manganese</keyword>
<evidence type="ECO:0000256" key="1">
    <source>
        <dbReference type="ARBA" id="ARBA00005094"/>
    </source>
</evidence>
<dbReference type="SUPFAM" id="SSF69055">
    <property type="entry name" value="1-deoxy-D-xylulose-5-phosphate reductoisomerase, C-terminal domain"/>
    <property type="match status" value="1"/>
</dbReference>
<gene>
    <name evidence="9" type="primary">dxr</name>
    <name evidence="13" type="ORF">ACERLL_13105</name>
</gene>
<dbReference type="SUPFAM" id="SSF55347">
    <property type="entry name" value="Glyceraldehyde-3-phosphate dehydrogenase-like, C-terminal domain"/>
    <property type="match status" value="1"/>
</dbReference>
<feature type="binding site" evidence="9">
    <location>
        <position position="223"/>
    </location>
    <ligand>
        <name>Mn(2+)</name>
        <dbReference type="ChEBI" id="CHEBI:29035"/>
    </ligand>
</feature>
<reference evidence="13 14" key="1">
    <citation type="submission" date="2024-08" db="EMBL/GenBank/DDBJ databases">
        <title>Whole-genome sequencing of halo(alkali)philic microorganisms from hypersaline lakes.</title>
        <authorList>
            <person name="Sorokin D.Y."/>
            <person name="Merkel A.Y."/>
            <person name="Messina E."/>
            <person name="Yakimov M."/>
        </authorList>
    </citation>
    <scope>NUCLEOTIDE SEQUENCE [LARGE SCALE GENOMIC DNA]</scope>
    <source>
        <strain evidence="13 14">Cl-TMA</strain>
    </source>
</reference>
<dbReference type="InterPro" id="IPR003821">
    <property type="entry name" value="DXP_reductoisomerase"/>
</dbReference>
<evidence type="ECO:0000256" key="2">
    <source>
        <dbReference type="ARBA" id="ARBA00006825"/>
    </source>
</evidence>
<keyword evidence="9" id="KW-0460">Magnesium</keyword>
<feature type="binding site" evidence="9">
    <location>
        <position position="127"/>
    </location>
    <ligand>
        <name>NADPH</name>
        <dbReference type="ChEBI" id="CHEBI:57783"/>
    </ligand>
</feature>
<evidence type="ECO:0000256" key="3">
    <source>
        <dbReference type="ARBA" id="ARBA00022723"/>
    </source>
</evidence>
<feature type="domain" description="1-deoxy-D-xylulose 5-phosphate reductoisomerase N-terminal" evidence="10">
    <location>
        <begin position="4"/>
        <end position="133"/>
    </location>
</feature>
<dbReference type="EMBL" id="JBGUAW010000008">
    <property type="protein sequence ID" value="MFA9461759.1"/>
    <property type="molecule type" value="Genomic_DNA"/>
</dbReference>
<dbReference type="Proteomes" id="UP001575181">
    <property type="component" value="Unassembled WGS sequence"/>
</dbReference>
<feature type="binding site" evidence="9">
    <location>
        <position position="220"/>
    </location>
    <ligand>
        <name>1-deoxy-D-xylulose 5-phosphate</name>
        <dbReference type="ChEBI" id="CHEBI:57792"/>
    </ligand>
</feature>
<dbReference type="PANTHER" id="PTHR30525">
    <property type="entry name" value="1-DEOXY-D-XYLULOSE 5-PHOSPHATE REDUCTOISOMERASE"/>
    <property type="match status" value="1"/>
</dbReference>
<evidence type="ECO:0000259" key="11">
    <source>
        <dbReference type="Pfam" id="PF08436"/>
    </source>
</evidence>
<keyword evidence="3 9" id="KW-0479">Metal-binding</keyword>
<evidence type="ECO:0000256" key="9">
    <source>
        <dbReference type="HAMAP-Rule" id="MF_00183"/>
    </source>
</evidence>
<keyword evidence="14" id="KW-1185">Reference proteome</keyword>
<feature type="binding site" evidence="9">
    <location>
        <position position="178"/>
    </location>
    <ligand>
        <name>1-deoxy-D-xylulose 5-phosphate</name>
        <dbReference type="ChEBI" id="CHEBI:57792"/>
    </ligand>
</feature>
<dbReference type="EC" id="1.1.1.267" evidence="9"/>
<dbReference type="Gene3D" id="1.10.1740.10">
    <property type="match status" value="1"/>
</dbReference>
<feature type="domain" description="DXP reductoisomerase C-terminal" evidence="12">
    <location>
        <begin position="263"/>
        <end position="379"/>
    </location>
</feature>
<feature type="binding site" evidence="9">
    <location>
        <position position="153"/>
    </location>
    <ligand>
        <name>Mn(2+)</name>
        <dbReference type="ChEBI" id="CHEBI:29035"/>
    </ligand>
</feature>
<evidence type="ECO:0000256" key="8">
    <source>
        <dbReference type="ARBA" id="ARBA00048543"/>
    </source>
</evidence>
<feature type="binding site" evidence="9">
    <location>
        <position position="13"/>
    </location>
    <ligand>
        <name>NADPH</name>
        <dbReference type="ChEBI" id="CHEBI:57783"/>
    </ligand>
</feature>
<evidence type="ECO:0000313" key="14">
    <source>
        <dbReference type="Proteomes" id="UP001575181"/>
    </source>
</evidence>
<accession>A0ABV4TWP5</accession>
<keyword evidence="5 9" id="KW-0560">Oxidoreductase</keyword>
<dbReference type="HAMAP" id="MF_00183">
    <property type="entry name" value="DXP_reductoisom"/>
    <property type="match status" value="1"/>
</dbReference>
<comment type="cofactor">
    <cofactor evidence="9">
        <name>Mg(2+)</name>
        <dbReference type="ChEBI" id="CHEBI:18420"/>
    </cofactor>
    <cofactor evidence="9">
        <name>Mn(2+)</name>
        <dbReference type="ChEBI" id="CHEBI:29035"/>
    </cofactor>
</comment>
<dbReference type="Pfam" id="PF13288">
    <property type="entry name" value="DXPR_C"/>
    <property type="match status" value="1"/>
</dbReference>
<sequence>MRRIVVLGATGSIGTSTLDVLARNPGQYEVLALAANRSGEALLEPCRRHRPRYVVLREEEAARNLASRLEEEGVGGIEVRWGDAAMCEVAAHPEADQVVGGIVGAAGLEPTLAAVRAGKRVLLANKECLVMAGALFMDEARRAGATIIPVDSEHNAIFQVFPENGNIDGVRRIQLTASGGPFRTRAADTLATVTPEEAVAHPNWDMGRKISVDSATMMNKALEVIEAHWLFALPPERIAVVVHPESIVHSLVEYLDGSLLAQLGHPDMRTPIAAALAHPDRVESGVASLDLASIAALHFEAPDFERFPALAQAYRALQVGGTAPAILNAANEVAVDAFLDERLDFPGITRVIAATLDASCPGPADSLDTARAADAEARRLARDVLAREGR</sequence>